<dbReference type="Gene3D" id="3.40.50.1170">
    <property type="entry name" value="L-asparaginase, N-terminal domain"/>
    <property type="match status" value="1"/>
</dbReference>
<dbReference type="InterPro" id="IPR037152">
    <property type="entry name" value="L-asparaginase_N_sf"/>
</dbReference>
<dbReference type="Proteomes" id="UP000812982">
    <property type="component" value="Unassembled WGS sequence"/>
</dbReference>
<dbReference type="EMBL" id="VOMB01000024">
    <property type="protein sequence ID" value="MBU9766644.1"/>
    <property type="molecule type" value="Genomic_DNA"/>
</dbReference>
<dbReference type="SMART" id="SM00870">
    <property type="entry name" value="Asparaginase"/>
    <property type="match status" value="1"/>
</dbReference>
<name>A0ABS6KT03_9MYCO</name>
<evidence type="ECO:0000313" key="4">
    <source>
        <dbReference type="Proteomes" id="UP000812982"/>
    </source>
</evidence>
<dbReference type="PANTHER" id="PTHR11707">
    <property type="entry name" value="L-ASPARAGINASE"/>
    <property type="match status" value="1"/>
</dbReference>
<dbReference type="PROSITE" id="PS51732">
    <property type="entry name" value="ASN_GLN_ASE_3"/>
    <property type="match status" value="1"/>
</dbReference>
<dbReference type="InterPro" id="IPR027474">
    <property type="entry name" value="L-asparaginase_N"/>
</dbReference>
<dbReference type="RefSeq" id="WP_217160511.1">
    <property type="nucleotide sequence ID" value="NZ_VOMB01000024.1"/>
</dbReference>
<evidence type="ECO:0000259" key="2">
    <source>
        <dbReference type="Pfam" id="PF17763"/>
    </source>
</evidence>
<gene>
    <name evidence="3" type="ORF">FR943_22740</name>
</gene>
<sequence>MSDIRLIGLGGTISMHETASGAVPFTDAAALAQRVDGFGGAEDLALIGGSEVDFGLLERLVARIGALVAEGVGGVVITTGTDSIEEVSTWLAYRNRWPVPVVVTGSMITGGRPDSDGTANLADALTVATSGISADPVVVFSGQVFAAREVLKVSGVARDAFDAPGRGPIAVVGGGEIDWFRNIPRGNAYGAPAAPIAPVPVIVAALGDDGAVLRYAGAGQPAVVIAANGAGNLPPGQAAAACELLSDGTLVVITTRAPDARVAPRYGYPGGVATLTAAGASLAPGLSPHRARLLMSLGVAQGRDRAGLQRLLDLETAPASLSRS</sequence>
<dbReference type="PIRSF" id="PIRSF001220">
    <property type="entry name" value="L-ASNase_gatD"/>
    <property type="match status" value="1"/>
</dbReference>
<comment type="caution">
    <text evidence="3">The sequence shown here is derived from an EMBL/GenBank/DDBJ whole genome shotgun (WGS) entry which is preliminary data.</text>
</comment>
<evidence type="ECO:0000259" key="1">
    <source>
        <dbReference type="Pfam" id="PF00710"/>
    </source>
</evidence>
<dbReference type="Gene3D" id="3.40.50.40">
    <property type="match status" value="1"/>
</dbReference>
<dbReference type="InterPro" id="IPR027473">
    <property type="entry name" value="L-asparaginase_C"/>
</dbReference>
<evidence type="ECO:0008006" key="5">
    <source>
        <dbReference type="Google" id="ProtNLM"/>
    </source>
</evidence>
<dbReference type="InterPro" id="IPR040919">
    <property type="entry name" value="Asparaginase_C"/>
</dbReference>
<organism evidence="3 4">
    <name type="scientific">[Mycobacterium] fortunisiensis</name>
    <dbReference type="NCBI Taxonomy" id="2600579"/>
    <lineage>
        <taxon>Bacteria</taxon>
        <taxon>Bacillati</taxon>
        <taxon>Actinomycetota</taxon>
        <taxon>Actinomycetes</taxon>
        <taxon>Mycobacteriales</taxon>
        <taxon>Mycobacteriaceae</taxon>
        <taxon>Mycolicibacterium</taxon>
    </lineage>
</organism>
<dbReference type="InterPro" id="IPR006034">
    <property type="entry name" value="Asparaginase/glutaminase-like"/>
</dbReference>
<dbReference type="Pfam" id="PF00710">
    <property type="entry name" value="Asparaginase"/>
    <property type="match status" value="1"/>
</dbReference>
<evidence type="ECO:0000313" key="3">
    <source>
        <dbReference type="EMBL" id="MBU9766644.1"/>
    </source>
</evidence>
<proteinExistence type="predicted"/>
<keyword evidence="4" id="KW-1185">Reference proteome</keyword>
<dbReference type="Pfam" id="PF17763">
    <property type="entry name" value="Asparaginase_C"/>
    <property type="match status" value="1"/>
</dbReference>
<dbReference type="PANTHER" id="PTHR11707:SF28">
    <property type="entry name" value="60 KDA LYSOPHOSPHOLIPASE"/>
    <property type="match status" value="1"/>
</dbReference>
<feature type="domain" description="Asparaginase/glutaminase C-terminal" evidence="2">
    <location>
        <begin position="199"/>
        <end position="311"/>
    </location>
</feature>
<feature type="domain" description="L-asparaginase N-terminal" evidence="1">
    <location>
        <begin position="4"/>
        <end position="183"/>
    </location>
</feature>
<dbReference type="PIRSF" id="PIRSF500176">
    <property type="entry name" value="L_ASNase"/>
    <property type="match status" value="1"/>
</dbReference>
<accession>A0ABS6KT03</accession>
<reference evidence="3 4" key="1">
    <citation type="journal article" date="2021" name="Sci. Rep.">
        <title>Phenotypic and genomic hallmarks of a novel, potentially pathogenic rapidly growing Mycobacterium species related to the Mycobacterium fortuitum complex.</title>
        <authorList>
            <person name="Gharbi R."/>
            <person name="Khanna V."/>
            <person name="Frigui W."/>
            <person name="Mhenni B."/>
            <person name="Brosch R."/>
            <person name="Mardassi H."/>
        </authorList>
    </citation>
    <scope>NUCLEOTIDE SEQUENCE [LARGE SCALE GENOMIC DNA]</scope>
    <source>
        <strain evidence="3 4">TNTM28</strain>
    </source>
</reference>
<protein>
    <recommendedName>
        <fullName evidence="5">L-asparaginase</fullName>
    </recommendedName>
</protein>